<organism evidence="2 3">
    <name type="scientific">Saprolegnia parasitica (strain CBS 223.65)</name>
    <dbReference type="NCBI Taxonomy" id="695850"/>
    <lineage>
        <taxon>Eukaryota</taxon>
        <taxon>Sar</taxon>
        <taxon>Stramenopiles</taxon>
        <taxon>Oomycota</taxon>
        <taxon>Saprolegniomycetes</taxon>
        <taxon>Saprolegniales</taxon>
        <taxon>Saprolegniaceae</taxon>
        <taxon>Saprolegnia</taxon>
    </lineage>
</organism>
<accession>A0A067BLD8</accession>
<dbReference type="AlphaFoldDB" id="A0A067BLD8"/>
<protein>
    <submittedName>
        <fullName evidence="2">Uncharacterized protein</fullName>
    </submittedName>
</protein>
<reference evidence="2 3" key="1">
    <citation type="journal article" date="2013" name="PLoS Genet.">
        <title>Distinctive expansion of potential virulence genes in the genome of the oomycete fish pathogen Saprolegnia parasitica.</title>
        <authorList>
            <person name="Jiang R.H."/>
            <person name="de Bruijn I."/>
            <person name="Haas B.J."/>
            <person name="Belmonte R."/>
            <person name="Lobach L."/>
            <person name="Christie J."/>
            <person name="van den Ackerveken G."/>
            <person name="Bottin A."/>
            <person name="Bulone V."/>
            <person name="Diaz-Moreno S.M."/>
            <person name="Dumas B."/>
            <person name="Fan L."/>
            <person name="Gaulin E."/>
            <person name="Govers F."/>
            <person name="Grenville-Briggs L.J."/>
            <person name="Horner N.R."/>
            <person name="Levin J.Z."/>
            <person name="Mammella M."/>
            <person name="Meijer H.J."/>
            <person name="Morris P."/>
            <person name="Nusbaum C."/>
            <person name="Oome S."/>
            <person name="Phillips A.J."/>
            <person name="van Rooyen D."/>
            <person name="Rzeszutek E."/>
            <person name="Saraiva M."/>
            <person name="Secombes C.J."/>
            <person name="Seidl M.F."/>
            <person name="Snel B."/>
            <person name="Stassen J.H."/>
            <person name="Sykes S."/>
            <person name="Tripathy S."/>
            <person name="van den Berg H."/>
            <person name="Vega-Arreguin J.C."/>
            <person name="Wawra S."/>
            <person name="Young S.K."/>
            <person name="Zeng Q."/>
            <person name="Dieguez-Uribeondo J."/>
            <person name="Russ C."/>
            <person name="Tyler B.M."/>
            <person name="van West P."/>
        </authorList>
    </citation>
    <scope>NUCLEOTIDE SEQUENCE [LARGE SCALE GENOMIC DNA]</scope>
    <source>
        <strain evidence="2 3">CBS 223.65</strain>
    </source>
</reference>
<dbReference type="VEuPathDB" id="FungiDB:SPRG_21521"/>
<gene>
    <name evidence="2" type="ORF">SPRG_21521</name>
</gene>
<evidence type="ECO:0000313" key="3">
    <source>
        <dbReference type="Proteomes" id="UP000030745"/>
    </source>
</evidence>
<proteinExistence type="predicted"/>
<name>A0A067BLD8_SAPPC</name>
<keyword evidence="3" id="KW-1185">Reference proteome</keyword>
<dbReference type="GeneID" id="24142212"/>
<evidence type="ECO:0000313" key="2">
    <source>
        <dbReference type="EMBL" id="KDO19284.1"/>
    </source>
</evidence>
<dbReference type="KEGG" id="spar:SPRG_21521"/>
<feature type="compositionally biased region" description="Basic and acidic residues" evidence="1">
    <location>
        <begin position="154"/>
        <end position="167"/>
    </location>
</feature>
<dbReference type="EMBL" id="KK583359">
    <property type="protein sequence ID" value="KDO19284.1"/>
    <property type="molecule type" value="Genomic_DNA"/>
</dbReference>
<dbReference type="Proteomes" id="UP000030745">
    <property type="component" value="Unassembled WGS sequence"/>
</dbReference>
<sequence length="179" mass="19958">MKCKRSKGTFLERAIIRASRMKSNGRSSSCDKRLLQPRFGACYSLGVVARGSAFSVASQRHATCPSAGHRCVLAVQVRRASQHQHVPYQERYFSPKEHGIFSTMSFSKTTRQRSDAQWCSILYLKRGRLVFVAENFSAVQGAGMDSRTATHPRQRADGPKRSPEARAHCRGASRGLIDL</sequence>
<evidence type="ECO:0000256" key="1">
    <source>
        <dbReference type="SAM" id="MobiDB-lite"/>
    </source>
</evidence>
<dbReference type="RefSeq" id="XP_012209995.1">
    <property type="nucleotide sequence ID" value="XM_012354605.1"/>
</dbReference>
<feature type="region of interest" description="Disordered" evidence="1">
    <location>
        <begin position="142"/>
        <end position="179"/>
    </location>
</feature>